<dbReference type="EMBL" id="JBFXLU010000366">
    <property type="protein sequence ID" value="KAL2828356.1"/>
    <property type="molecule type" value="Genomic_DNA"/>
</dbReference>
<dbReference type="Proteomes" id="UP001610446">
    <property type="component" value="Unassembled WGS sequence"/>
</dbReference>
<organism evidence="2 3">
    <name type="scientific">Aspergillus pseudoustus</name>
    <dbReference type="NCBI Taxonomy" id="1810923"/>
    <lineage>
        <taxon>Eukaryota</taxon>
        <taxon>Fungi</taxon>
        <taxon>Dikarya</taxon>
        <taxon>Ascomycota</taxon>
        <taxon>Pezizomycotina</taxon>
        <taxon>Eurotiomycetes</taxon>
        <taxon>Eurotiomycetidae</taxon>
        <taxon>Eurotiales</taxon>
        <taxon>Aspergillaceae</taxon>
        <taxon>Aspergillus</taxon>
        <taxon>Aspergillus subgen. Nidulantes</taxon>
    </lineage>
</organism>
<evidence type="ECO:0000256" key="1">
    <source>
        <dbReference type="SAM" id="SignalP"/>
    </source>
</evidence>
<evidence type="ECO:0000313" key="2">
    <source>
        <dbReference type="EMBL" id="KAL2828356.1"/>
    </source>
</evidence>
<feature type="chain" id="PRO_5045131220" evidence="1">
    <location>
        <begin position="19"/>
        <end position="120"/>
    </location>
</feature>
<feature type="signal peptide" evidence="1">
    <location>
        <begin position="1"/>
        <end position="18"/>
    </location>
</feature>
<proteinExistence type="predicted"/>
<keyword evidence="3" id="KW-1185">Reference proteome</keyword>
<gene>
    <name evidence="2" type="ORF">BJY01DRAFT_255381</name>
</gene>
<sequence length="120" mass="12657">MVGKRILAAAFLSASVLASSPLQLVPPAPGFDAQQGTWDAETSCKRIYIEKNLASIKDTDGLTLIPPSGYDFAEVFLEDLSAVAGYHWSLETVPSLPDPTTAEGAIPLGAFTGNTSYVLL</sequence>
<keyword evidence="1" id="KW-0732">Signal</keyword>
<name>A0ABR4IKW1_9EURO</name>
<evidence type="ECO:0000313" key="3">
    <source>
        <dbReference type="Proteomes" id="UP001610446"/>
    </source>
</evidence>
<comment type="caution">
    <text evidence="2">The sequence shown here is derived from an EMBL/GenBank/DDBJ whole genome shotgun (WGS) entry which is preliminary data.</text>
</comment>
<accession>A0ABR4IKW1</accession>
<protein>
    <submittedName>
        <fullName evidence="2">Uncharacterized protein</fullName>
    </submittedName>
</protein>
<reference evidence="2 3" key="1">
    <citation type="submission" date="2024-07" db="EMBL/GenBank/DDBJ databases">
        <title>Section-level genome sequencing and comparative genomics of Aspergillus sections Usti and Cavernicolus.</title>
        <authorList>
            <consortium name="Lawrence Berkeley National Laboratory"/>
            <person name="Nybo J.L."/>
            <person name="Vesth T.C."/>
            <person name="Theobald S."/>
            <person name="Frisvad J.C."/>
            <person name="Larsen T.O."/>
            <person name="Kjaerboelling I."/>
            <person name="Rothschild-Mancinelli K."/>
            <person name="Lyhne E.K."/>
            <person name="Kogle M.E."/>
            <person name="Barry K."/>
            <person name="Clum A."/>
            <person name="Na H."/>
            <person name="Ledsgaard L."/>
            <person name="Lin J."/>
            <person name="Lipzen A."/>
            <person name="Kuo A."/>
            <person name="Riley R."/>
            <person name="Mondo S."/>
            <person name="Labutti K."/>
            <person name="Haridas S."/>
            <person name="Pangalinan J."/>
            <person name="Salamov A.A."/>
            <person name="Simmons B.A."/>
            <person name="Magnuson J.K."/>
            <person name="Chen J."/>
            <person name="Drula E."/>
            <person name="Henrissat B."/>
            <person name="Wiebenga A."/>
            <person name="Lubbers R.J."/>
            <person name="Gomes A.C."/>
            <person name="Makela M.R."/>
            <person name="Stajich J."/>
            <person name="Grigoriev I.V."/>
            <person name="Mortensen U.H."/>
            <person name="De Vries R.P."/>
            <person name="Baker S.E."/>
            <person name="Andersen M.R."/>
        </authorList>
    </citation>
    <scope>NUCLEOTIDE SEQUENCE [LARGE SCALE GENOMIC DNA]</scope>
    <source>
        <strain evidence="2 3">CBS 123904</strain>
    </source>
</reference>